<proteinExistence type="inferred from homology"/>
<evidence type="ECO:0000313" key="3">
    <source>
        <dbReference type="EMBL" id="MBR7743209.1"/>
    </source>
</evidence>
<comment type="similarity">
    <text evidence="1">Belongs to the AHA1 family.</text>
</comment>
<accession>A0A941I0K5</accession>
<keyword evidence="4" id="KW-1185">Reference proteome</keyword>
<evidence type="ECO:0000256" key="1">
    <source>
        <dbReference type="ARBA" id="ARBA00006817"/>
    </source>
</evidence>
<gene>
    <name evidence="3" type="ORF">KC207_07895</name>
</gene>
<comment type="caution">
    <text evidence="3">The sequence shown here is derived from an EMBL/GenBank/DDBJ whole genome shotgun (WGS) entry which is preliminary data.</text>
</comment>
<protein>
    <submittedName>
        <fullName evidence="3">SRPBCC domain-containing protein</fullName>
    </submittedName>
</protein>
<dbReference type="AlphaFoldDB" id="A0A941I0K5"/>
<reference evidence="3" key="1">
    <citation type="submission" date="2021-04" db="EMBL/GenBank/DDBJ databases">
        <title>Phycicoccus avicenniae sp. nov., a novel endophytic actinomycetes isolated from branch of Avicennia mariana.</title>
        <authorList>
            <person name="Tuo L."/>
        </authorList>
    </citation>
    <scope>NUCLEOTIDE SEQUENCE</scope>
    <source>
        <strain evidence="3">BSK3Z-2</strain>
    </source>
</reference>
<dbReference type="Gene3D" id="3.30.530.20">
    <property type="match status" value="1"/>
</dbReference>
<evidence type="ECO:0000259" key="2">
    <source>
        <dbReference type="Pfam" id="PF08327"/>
    </source>
</evidence>
<dbReference type="Proteomes" id="UP000677016">
    <property type="component" value="Unassembled WGS sequence"/>
</dbReference>
<dbReference type="Pfam" id="PF08327">
    <property type="entry name" value="AHSA1"/>
    <property type="match status" value="1"/>
</dbReference>
<dbReference type="InterPro" id="IPR023393">
    <property type="entry name" value="START-like_dom_sf"/>
</dbReference>
<name>A0A941I0K5_9MICO</name>
<organism evidence="3 4">
    <name type="scientific">Phycicoccus avicenniae</name>
    <dbReference type="NCBI Taxonomy" id="2828860"/>
    <lineage>
        <taxon>Bacteria</taxon>
        <taxon>Bacillati</taxon>
        <taxon>Actinomycetota</taxon>
        <taxon>Actinomycetes</taxon>
        <taxon>Micrococcales</taxon>
        <taxon>Intrasporangiaceae</taxon>
        <taxon>Phycicoccus</taxon>
    </lineage>
</organism>
<dbReference type="InterPro" id="IPR013538">
    <property type="entry name" value="ASHA1/2-like_C"/>
</dbReference>
<evidence type="ECO:0000313" key="4">
    <source>
        <dbReference type="Proteomes" id="UP000677016"/>
    </source>
</evidence>
<feature type="domain" description="Activator of Hsp90 ATPase homologue 1/2-like C-terminal" evidence="2">
    <location>
        <begin position="31"/>
        <end position="166"/>
    </location>
</feature>
<dbReference type="EMBL" id="JAGSNF010000009">
    <property type="protein sequence ID" value="MBR7743209.1"/>
    <property type="molecule type" value="Genomic_DNA"/>
</dbReference>
<sequence length="176" mass="18747">MTTTDDSTTDAPADTDRTVPAVQVFRVYIEAPAERVWAAITSPEFSNRYGYGGDVEYDLSPGGDYRNLTTAQMKEMGMGDVAVTGRVLEVDPPRRLVQTWVAAWHGEETTLTWDLEEYPGPLTGLTLTHDCTGAPASARDVSGAGDPAQGGGGWPWVLAGIKTLLETGRPMVGSGA</sequence>
<dbReference type="SUPFAM" id="SSF55961">
    <property type="entry name" value="Bet v1-like"/>
    <property type="match status" value="1"/>
</dbReference>
<dbReference type="RefSeq" id="WP_211602454.1">
    <property type="nucleotide sequence ID" value="NZ_JAGSNF010000009.1"/>
</dbReference>